<evidence type="ECO:0000256" key="3">
    <source>
        <dbReference type="ARBA" id="ARBA00022722"/>
    </source>
</evidence>
<dbReference type="RefSeq" id="WP_345462892.1">
    <property type="nucleotide sequence ID" value="NZ_BAABRP010000003.1"/>
</dbReference>
<keyword evidence="8" id="KW-0800">Toxin</keyword>
<keyword evidence="4 8" id="KW-0479">Metal-binding</keyword>
<dbReference type="PANTHER" id="PTHR33653">
    <property type="entry name" value="RIBONUCLEASE VAPC2"/>
    <property type="match status" value="1"/>
</dbReference>
<dbReference type="InterPro" id="IPR002716">
    <property type="entry name" value="PIN_dom"/>
</dbReference>
<comment type="function">
    <text evidence="8">Toxic component of a toxin-antitoxin (TA) system. An RNase.</text>
</comment>
<evidence type="ECO:0000256" key="2">
    <source>
        <dbReference type="ARBA" id="ARBA00022649"/>
    </source>
</evidence>
<accession>A0ABP9W6D5</accession>
<comment type="caution">
    <text evidence="10">The sequence shown here is derived from an EMBL/GenBank/DDBJ whole genome shotgun (WGS) entry which is preliminary data.</text>
</comment>
<evidence type="ECO:0000259" key="9">
    <source>
        <dbReference type="Pfam" id="PF01850"/>
    </source>
</evidence>
<dbReference type="InterPro" id="IPR029060">
    <property type="entry name" value="PIN-like_dom_sf"/>
</dbReference>
<keyword evidence="5 8" id="KW-0378">Hydrolase</keyword>
<dbReference type="Proteomes" id="UP001401887">
    <property type="component" value="Unassembled WGS sequence"/>
</dbReference>
<evidence type="ECO:0000313" key="11">
    <source>
        <dbReference type="Proteomes" id="UP001401887"/>
    </source>
</evidence>
<dbReference type="PANTHER" id="PTHR33653:SF1">
    <property type="entry name" value="RIBONUCLEASE VAPC2"/>
    <property type="match status" value="1"/>
</dbReference>
<evidence type="ECO:0000256" key="5">
    <source>
        <dbReference type="ARBA" id="ARBA00022801"/>
    </source>
</evidence>
<evidence type="ECO:0000256" key="7">
    <source>
        <dbReference type="ARBA" id="ARBA00038093"/>
    </source>
</evidence>
<evidence type="ECO:0000256" key="1">
    <source>
        <dbReference type="ARBA" id="ARBA00001946"/>
    </source>
</evidence>
<keyword evidence="6 8" id="KW-0460">Magnesium</keyword>
<dbReference type="Pfam" id="PF01850">
    <property type="entry name" value="PIN"/>
    <property type="match status" value="1"/>
</dbReference>
<organism evidence="10 11">
    <name type="scientific">Deinococcus carri</name>
    <dbReference type="NCBI Taxonomy" id="1211323"/>
    <lineage>
        <taxon>Bacteria</taxon>
        <taxon>Thermotogati</taxon>
        <taxon>Deinococcota</taxon>
        <taxon>Deinococci</taxon>
        <taxon>Deinococcales</taxon>
        <taxon>Deinococcaceae</taxon>
        <taxon>Deinococcus</taxon>
    </lineage>
</organism>
<feature type="binding site" evidence="8">
    <location>
        <position position="97"/>
    </location>
    <ligand>
        <name>Mg(2+)</name>
        <dbReference type="ChEBI" id="CHEBI:18420"/>
    </ligand>
</feature>
<proteinExistence type="inferred from homology"/>
<gene>
    <name evidence="10" type="primary">vapC2</name>
    <name evidence="8" type="synonym">vapC</name>
    <name evidence="10" type="ORF">Dcar01_01369</name>
</gene>
<dbReference type="EC" id="3.1.-.-" evidence="8"/>
<dbReference type="InterPro" id="IPR050556">
    <property type="entry name" value="Type_II_TA_system_RNase"/>
</dbReference>
<keyword evidence="11" id="KW-1185">Reference proteome</keyword>
<reference evidence="10 11" key="1">
    <citation type="submission" date="2024-02" db="EMBL/GenBank/DDBJ databases">
        <title>Deinococcus carri NBRC 110142.</title>
        <authorList>
            <person name="Ichikawa N."/>
            <person name="Katano-Makiyama Y."/>
            <person name="Hidaka K."/>
        </authorList>
    </citation>
    <scope>NUCLEOTIDE SEQUENCE [LARGE SCALE GENOMIC DNA]</scope>
    <source>
        <strain evidence="10 11">NBRC 110142</strain>
    </source>
</reference>
<protein>
    <recommendedName>
        <fullName evidence="8">Ribonuclease VapC</fullName>
        <shortName evidence="8">RNase VapC</shortName>
        <ecNumber evidence="8">3.1.-.-</ecNumber>
    </recommendedName>
    <alternativeName>
        <fullName evidence="8">Toxin VapC</fullName>
    </alternativeName>
</protein>
<evidence type="ECO:0000256" key="4">
    <source>
        <dbReference type="ARBA" id="ARBA00022723"/>
    </source>
</evidence>
<dbReference type="HAMAP" id="MF_00265">
    <property type="entry name" value="VapC_Nob1"/>
    <property type="match status" value="1"/>
</dbReference>
<dbReference type="EMBL" id="BAABRP010000003">
    <property type="protein sequence ID" value="GAA5512651.1"/>
    <property type="molecule type" value="Genomic_DNA"/>
</dbReference>
<sequence length="135" mass="15146">MLVLDTNVLIAFQKRNEQVRSAYAAAVSRGETIAVPALVRYEARKELQNPRYQRRLSGLDALLDLHPTLDMDSETADIAASLFETLRSSGTLIEDADLLIAATAIRHGATLITRNTRHFQRIPSLSLTDWQQEEQ</sequence>
<evidence type="ECO:0000256" key="8">
    <source>
        <dbReference type="HAMAP-Rule" id="MF_00265"/>
    </source>
</evidence>
<evidence type="ECO:0000256" key="6">
    <source>
        <dbReference type="ARBA" id="ARBA00022842"/>
    </source>
</evidence>
<feature type="binding site" evidence="8">
    <location>
        <position position="5"/>
    </location>
    <ligand>
        <name>Mg(2+)</name>
        <dbReference type="ChEBI" id="CHEBI:18420"/>
    </ligand>
</feature>
<keyword evidence="2 8" id="KW-1277">Toxin-antitoxin system</keyword>
<comment type="similarity">
    <text evidence="7 8">Belongs to the PINc/VapC protein family.</text>
</comment>
<dbReference type="InterPro" id="IPR022907">
    <property type="entry name" value="VapC_family"/>
</dbReference>
<dbReference type="Gene3D" id="3.40.50.1010">
    <property type="entry name" value="5'-nuclease"/>
    <property type="match status" value="1"/>
</dbReference>
<evidence type="ECO:0000313" key="10">
    <source>
        <dbReference type="EMBL" id="GAA5512651.1"/>
    </source>
</evidence>
<keyword evidence="3 8" id="KW-0540">Nuclease</keyword>
<dbReference type="SUPFAM" id="SSF88723">
    <property type="entry name" value="PIN domain-like"/>
    <property type="match status" value="1"/>
</dbReference>
<name>A0ABP9W6D5_9DEIO</name>
<feature type="domain" description="PIN" evidence="9">
    <location>
        <begin position="3"/>
        <end position="123"/>
    </location>
</feature>
<comment type="cofactor">
    <cofactor evidence="1 8">
        <name>Mg(2+)</name>
        <dbReference type="ChEBI" id="CHEBI:18420"/>
    </cofactor>
</comment>